<accession>A0AAW2PMN4</accession>
<gene>
    <name evidence="2" type="ORF">Sradi_4025000</name>
</gene>
<dbReference type="Pfam" id="PF02458">
    <property type="entry name" value="Transferase"/>
    <property type="match status" value="1"/>
</dbReference>
<name>A0AAW2PMN4_SESRA</name>
<sequence>MAEINVISSSLVGMATNRIANSRMELTPWDLRLLLLDPIQRGLLFQNPKPENFVKTIIPHLKSSLARTLDFFPPLAGRLGTVKNDDTMFFFIDCNNAGVEFTHATACGVSVSDIENRSHVSEIVSSFFPLNGLLNCEGISNPLLGVQVTELVDGYFIGCTANHSVVDGVSFWHFFNSWSEISRGSDSISKPPIFERWFPSNICNSNRLIPVPTLEPNLQKNFSSAPLQDRFFYFSRESLAKLKAKANSGASTDKISSLQALSAHLWRAVIRARHSSHSPDCNQEISCMLVVGARSRIPLPDGYFGNALHRARLTTSELELLQQSLGWAALKLNELVAEQTREAAVGFVEEWLKNPNIVSKGINTFVVSSSPRFNGYGNDFGWGKPAAVRSGKA</sequence>
<dbReference type="PANTHER" id="PTHR31896:SF43">
    <property type="entry name" value="PROTEIN ENHANCED PSEUDOMONAS SUSCEPTIBILITY 1"/>
    <property type="match status" value="1"/>
</dbReference>
<comment type="caution">
    <text evidence="2">The sequence shown here is derived from an EMBL/GenBank/DDBJ whole genome shotgun (WGS) entry which is preliminary data.</text>
</comment>
<protein>
    <submittedName>
        <fullName evidence="2">Acetyltransferase</fullName>
    </submittedName>
</protein>
<proteinExistence type="predicted"/>
<dbReference type="PANTHER" id="PTHR31896">
    <property type="entry name" value="FAMILY REGULATORY PROTEIN, PUTATIVE (AFU_ORTHOLOGUE AFUA_3G14730)-RELATED"/>
    <property type="match status" value="1"/>
</dbReference>
<dbReference type="Gene3D" id="3.30.559.10">
    <property type="entry name" value="Chloramphenicol acetyltransferase-like domain"/>
    <property type="match status" value="2"/>
</dbReference>
<dbReference type="EMBL" id="JACGWJ010000017">
    <property type="protein sequence ID" value="KAL0355781.1"/>
    <property type="molecule type" value="Genomic_DNA"/>
</dbReference>
<dbReference type="InterPro" id="IPR051283">
    <property type="entry name" value="Sec_Metabolite_Acyltrans"/>
</dbReference>
<keyword evidence="1" id="KW-0808">Transferase</keyword>
<evidence type="ECO:0000256" key="1">
    <source>
        <dbReference type="ARBA" id="ARBA00022679"/>
    </source>
</evidence>
<reference evidence="2" key="2">
    <citation type="journal article" date="2024" name="Plant">
        <title>Genomic evolution and insights into agronomic trait innovations of Sesamum species.</title>
        <authorList>
            <person name="Miao H."/>
            <person name="Wang L."/>
            <person name="Qu L."/>
            <person name="Liu H."/>
            <person name="Sun Y."/>
            <person name="Le M."/>
            <person name="Wang Q."/>
            <person name="Wei S."/>
            <person name="Zheng Y."/>
            <person name="Lin W."/>
            <person name="Duan Y."/>
            <person name="Cao H."/>
            <person name="Xiong S."/>
            <person name="Wang X."/>
            <person name="Wei L."/>
            <person name="Li C."/>
            <person name="Ma Q."/>
            <person name="Ju M."/>
            <person name="Zhao R."/>
            <person name="Li G."/>
            <person name="Mu C."/>
            <person name="Tian Q."/>
            <person name="Mei H."/>
            <person name="Zhang T."/>
            <person name="Gao T."/>
            <person name="Zhang H."/>
        </authorList>
    </citation>
    <scope>NUCLEOTIDE SEQUENCE</scope>
    <source>
        <strain evidence="2">G02</strain>
    </source>
</reference>
<organism evidence="2">
    <name type="scientific">Sesamum radiatum</name>
    <name type="common">Black benniseed</name>
    <dbReference type="NCBI Taxonomy" id="300843"/>
    <lineage>
        <taxon>Eukaryota</taxon>
        <taxon>Viridiplantae</taxon>
        <taxon>Streptophyta</taxon>
        <taxon>Embryophyta</taxon>
        <taxon>Tracheophyta</taxon>
        <taxon>Spermatophyta</taxon>
        <taxon>Magnoliopsida</taxon>
        <taxon>eudicotyledons</taxon>
        <taxon>Gunneridae</taxon>
        <taxon>Pentapetalae</taxon>
        <taxon>asterids</taxon>
        <taxon>lamiids</taxon>
        <taxon>Lamiales</taxon>
        <taxon>Pedaliaceae</taxon>
        <taxon>Sesamum</taxon>
    </lineage>
</organism>
<dbReference type="GO" id="GO:0016740">
    <property type="term" value="F:transferase activity"/>
    <property type="evidence" value="ECO:0007669"/>
    <property type="project" value="UniProtKB-KW"/>
</dbReference>
<reference evidence="2" key="1">
    <citation type="submission" date="2020-06" db="EMBL/GenBank/DDBJ databases">
        <authorList>
            <person name="Li T."/>
            <person name="Hu X."/>
            <person name="Zhang T."/>
            <person name="Song X."/>
            <person name="Zhang H."/>
            <person name="Dai N."/>
            <person name="Sheng W."/>
            <person name="Hou X."/>
            <person name="Wei L."/>
        </authorList>
    </citation>
    <scope>NUCLEOTIDE SEQUENCE</scope>
    <source>
        <strain evidence="2">G02</strain>
        <tissue evidence="2">Leaf</tissue>
    </source>
</reference>
<dbReference type="AlphaFoldDB" id="A0AAW2PMN4"/>
<dbReference type="InterPro" id="IPR023213">
    <property type="entry name" value="CAT-like_dom_sf"/>
</dbReference>
<evidence type="ECO:0000313" key="2">
    <source>
        <dbReference type="EMBL" id="KAL0355781.1"/>
    </source>
</evidence>